<dbReference type="InterPro" id="IPR043128">
    <property type="entry name" value="Rev_trsase/Diguanyl_cyclase"/>
</dbReference>
<dbReference type="CDD" id="cd09274">
    <property type="entry name" value="RNase_HI_RT_Ty3"/>
    <property type="match status" value="1"/>
</dbReference>
<dbReference type="InterPro" id="IPR050951">
    <property type="entry name" value="Retrovirus_Pol_polyprotein"/>
</dbReference>
<keyword evidence="10" id="KW-0695">RNA-directed DNA polymerase</keyword>
<dbReference type="Gene3D" id="2.40.50.40">
    <property type="match status" value="1"/>
</dbReference>
<dbReference type="InterPro" id="IPR005162">
    <property type="entry name" value="Retrotrans_gag_dom"/>
</dbReference>
<dbReference type="InterPro" id="IPR023780">
    <property type="entry name" value="Chromo_domain"/>
</dbReference>
<dbReference type="Gene3D" id="3.30.70.270">
    <property type="match status" value="2"/>
</dbReference>
<dbReference type="InterPro" id="IPR001969">
    <property type="entry name" value="Aspartic_peptidase_AS"/>
</dbReference>
<dbReference type="InterPro" id="IPR001584">
    <property type="entry name" value="Integrase_cat-core"/>
</dbReference>
<dbReference type="Pfam" id="PF00665">
    <property type="entry name" value="rve"/>
    <property type="match status" value="1"/>
</dbReference>
<dbReference type="CDD" id="cd01647">
    <property type="entry name" value="RT_LTR"/>
    <property type="match status" value="1"/>
</dbReference>
<feature type="domain" description="Integrase catalytic" evidence="15">
    <location>
        <begin position="1185"/>
        <end position="1345"/>
    </location>
</feature>
<dbReference type="PROSITE" id="PS50878">
    <property type="entry name" value="RT_POL"/>
    <property type="match status" value="1"/>
</dbReference>
<dbReference type="InterPro" id="IPR012337">
    <property type="entry name" value="RNaseH-like_sf"/>
</dbReference>
<dbReference type="Gene3D" id="3.10.10.10">
    <property type="entry name" value="HIV Type 1 Reverse Transcriptase, subunit A, domain 1"/>
    <property type="match status" value="1"/>
</dbReference>
<feature type="domain" description="Chromo" evidence="13">
    <location>
        <begin position="1491"/>
        <end position="1535"/>
    </location>
</feature>
<evidence type="ECO:0000256" key="4">
    <source>
        <dbReference type="ARBA" id="ARBA00022722"/>
    </source>
</evidence>
<feature type="region of interest" description="Disordered" evidence="12">
    <location>
        <begin position="76"/>
        <end position="130"/>
    </location>
</feature>
<reference evidence="16" key="1">
    <citation type="submission" date="2023-07" db="EMBL/GenBank/DDBJ databases">
        <title>A chromosome-level genome assembly of Lolium multiflorum.</title>
        <authorList>
            <person name="Chen Y."/>
            <person name="Copetti D."/>
            <person name="Kolliker R."/>
            <person name="Studer B."/>
        </authorList>
    </citation>
    <scope>NUCLEOTIDE SEQUENCE</scope>
    <source>
        <strain evidence="16">02402/16</strain>
        <tissue evidence="16">Leaf</tissue>
    </source>
</reference>
<keyword evidence="3" id="KW-0548">Nucleotidyltransferase</keyword>
<sequence length="1563" mass="171606">MGSNSPPVDTIAATSAAATTTTSAAMTGAHALQGAAAANGDQAAAVPTGLDLLPATLADLADSLRAIRFELAEIKAGQHPPPPPAAVPPPPPPAAVPPPPPPAAAPPPPPPAASAASNGRPAWWPPSPSPIPTWTDAAPVYTHTAARTTVQQPAHRLGGPGGFPGPFAASTSVNPTSQEGAPMVPAVAQQPPRFTKLEFATYDGATDPLNWLNQCEQFFRGQRTLSTDRTWIASYHLRGAAQTWYYALEQDEGGMPPWERFRDLCLQRFGPTLRGSRLAELGRLAFTTTVQDFADRFQALACHAPGVSARQRADLFVGGLPDYIRVDVEMREPGDLQTAMYYARAYEQRALAMQQVYAQRGSARPVPRPAPTPTAPPRPAPAAAPAGPPAPTRPFKRLTAAEQLERRRQGLCFNCDEKYAPGHTCARLFYLETVDDADVDALTAELAAATVTEAGVTTYAPVDASAFVVSLHAMAGIKTAKTMLLPVTINGERLTALVDTGSTHNFLSSTAMRRLALQPAGAETYSVTVANGDRLTCQGVARQVPVLVGDEPFSIDCVGLDLGCYDFILGLDFLSTLGPILWDLDVLSLIFWREGGRRVHWTGMGSTGTSPQLHLMAAALDEAHPLLADLLQQHGDLFDEPQGLPPSRPCDHRILPNTAPVAVRPYRYPQLQKDELERQVAVMLAQGIIRISTSPFCAPVLLVRKTDGTWRFCIDFRALNTVTSKDKFPIPVVDELLDELHGARFFTKLDLRSGYHQVRMHPDDIAKTAFRTHHGHYEFLVMPFGLSNAPATFQALMNDVLSPYLRRFVLVFFDDILIYSASWAEHLQHVAIIFNELRAHRLHLKRSKCSFGTTSVAYLGHVISADGVAMDADKVAAVAAWPTPQSPRALRGFLGLAGYYRRYIQDFGLIAAPLTRLLRRDAFSWDEEAATAFAALQRALTTGPVLQMPDFDEPFVVDCDASGIGFGAVLHQGEGPLAFFSRPFAARHHKLAAYERELIGLVQAVRHWRAYLWGRTFRWISKLFGFDFTVEYRPGRLNTVADALSRRDIDDAADAPTVGAPFASTPGHLSSSSTRFAALLPRLRMRSSCASAWPTASWPRHGAWTRDYSSMGAASSCRIMETCATRPCPWRILQVTRAPRRPCTVSALIFTFQGIAPWCETGCGCVTQAEQDGERLVGGLLTDHWTCRPSVANISMDFIEGLPKVGGKSVILTVVDRFSKYAHFIALGHPYTAASVARAFFDGIVRLHGFPSSIVSDRDPVFTGHVWRDLFGLAGVKLRMSTAFHPQTDGQSEVVNKIIAMYLRCITGDRPRAWVDWLAWAEYCYNTSYHSALHATPFEVVYGRPPPAMLPYASGTARTETADDLLRTRDEILAEARQRLLQAQQLARKYYDAHHREAEFAVGDWVWLRLLHRTTQSLDPRSRRKLGPRYAGPFRVLERIGKLAYRLELPAGSRLHDVFNVGLLKAYRGDPPSAPPALPPTSDGRLEPAPASVARVLKAQQRRGVWHVLVHWTGLPEDEATWEKLEDLRQQFPEVQLEDELFEKAGRDVMVGLTYQRRKPTSG</sequence>
<dbReference type="SUPFAM" id="SSF50630">
    <property type="entry name" value="Acid proteases"/>
    <property type="match status" value="1"/>
</dbReference>
<keyword evidence="8" id="KW-0694">RNA-binding</keyword>
<keyword evidence="6" id="KW-0378">Hydrolase</keyword>
<evidence type="ECO:0000256" key="11">
    <source>
        <dbReference type="ARBA" id="ARBA00023268"/>
    </source>
</evidence>
<dbReference type="PANTHER" id="PTHR37984:SF5">
    <property type="entry name" value="PROTEIN NYNRIN-LIKE"/>
    <property type="match status" value="1"/>
</dbReference>
<evidence type="ECO:0000256" key="5">
    <source>
        <dbReference type="ARBA" id="ARBA00022759"/>
    </source>
</evidence>
<dbReference type="Pfam" id="PF13975">
    <property type="entry name" value="gag-asp_proteas"/>
    <property type="match status" value="1"/>
</dbReference>
<feature type="compositionally biased region" description="Pro residues" evidence="12">
    <location>
        <begin position="79"/>
        <end position="112"/>
    </location>
</feature>
<dbReference type="PROSITE" id="PS50013">
    <property type="entry name" value="CHROMO_2"/>
    <property type="match status" value="1"/>
</dbReference>
<evidence type="ECO:0000256" key="2">
    <source>
        <dbReference type="ARBA" id="ARBA00022679"/>
    </source>
</evidence>
<dbReference type="Pfam" id="PF17919">
    <property type="entry name" value="RT_RNaseH_2"/>
    <property type="match status" value="1"/>
</dbReference>
<feature type="compositionally biased region" description="Pro residues" evidence="12">
    <location>
        <begin position="366"/>
        <end position="392"/>
    </location>
</feature>
<dbReference type="Gene3D" id="3.30.420.10">
    <property type="entry name" value="Ribonuclease H-like superfamily/Ribonuclease H"/>
    <property type="match status" value="1"/>
</dbReference>
<dbReference type="Proteomes" id="UP001231189">
    <property type="component" value="Unassembled WGS sequence"/>
</dbReference>
<dbReference type="InterPro" id="IPR041577">
    <property type="entry name" value="RT_RNaseH_2"/>
</dbReference>
<dbReference type="EMBL" id="JAUUTY010000005">
    <property type="protein sequence ID" value="KAK1628003.1"/>
    <property type="molecule type" value="Genomic_DNA"/>
</dbReference>
<proteinExistence type="predicted"/>
<evidence type="ECO:0000256" key="8">
    <source>
        <dbReference type="ARBA" id="ARBA00022884"/>
    </source>
</evidence>
<dbReference type="CDD" id="cd00303">
    <property type="entry name" value="retropepsin_like"/>
    <property type="match status" value="1"/>
</dbReference>
<evidence type="ECO:0000256" key="12">
    <source>
        <dbReference type="SAM" id="MobiDB-lite"/>
    </source>
</evidence>
<dbReference type="SUPFAM" id="SSF53098">
    <property type="entry name" value="Ribonuclease H-like"/>
    <property type="match status" value="1"/>
</dbReference>
<dbReference type="GO" id="GO:0004519">
    <property type="term" value="F:endonuclease activity"/>
    <property type="evidence" value="ECO:0007669"/>
    <property type="project" value="UniProtKB-KW"/>
</dbReference>
<dbReference type="FunFam" id="3.10.10.10:FF:000007">
    <property type="entry name" value="Retrovirus-related Pol polyprotein from transposon 17.6-like Protein"/>
    <property type="match status" value="1"/>
</dbReference>
<dbReference type="SUPFAM" id="SSF56672">
    <property type="entry name" value="DNA/RNA polymerases"/>
    <property type="match status" value="1"/>
</dbReference>
<keyword evidence="11" id="KW-0511">Multifunctional enzyme</keyword>
<evidence type="ECO:0000256" key="1">
    <source>
        <dbReference type="ARBA" id="ARBA00022670"/>
    </source>
</evidence>
<feature type="region of interest" description="Disordered" evidence="12">
    <location>
        <begin position="360"/>
        <end position="394"/>
    </location>
</feature>
<evidence type="ECO:0000259" key="14">
    <source>
        <dbReference type="PROSITE" id="PS50878"/>
    </source>
</evidence>
<dbReference type="GO" id="GO:0004190">
    <property type="term" value="F:aspartic-type endopeptidase activity"/>
    <property type="evidence" value="ECO:0007669"/>
    <property type="project" value="InterPro"/>
</dbReference>
<keyword evidence="1" id="KW-0645">Protease</keyword>
<dbReference type="GO" id="GO:0003964">
    <property type="term" value="F:RNA-directed DNA polymerase activity"/>
    <property type="evidence" value="ECO:0007669"/>
    <property type="project" value="UniProtKB-KW"/>
</dbReference>
<keyword evidence="4" id="KW-0540">Nuclease</keyword>
<evidence type="ECO:0000256" key="9">
    <source>
        <dbReference type="ARBA" id="ARBA00022908"/>
    </source>
</evidence>
<evidence type="ECO:0000256" key="10">
    <source>
        <dbReference type="ARBA" id="ARBA00022918"/>
    </source>
</evidence>
<evidence type="ECO:0000313" key="16">
    <source>
        <dbReference type="EMBL" id="KAK1628003.1"/>
    </source>
</evidence>
<dbReference type="InterPro" id="IPR000477">
    <property type="entry name" value="RT_dom"/>
</dbReference>
<dbReference type="PANTHER" id="PTHR37984">
    <property type="entry name" value="PROTEIN CBG26694"/>
    <property type="match status" value="1"/>
</dbReference>
<dbReference type="InterPro" id="IPR000953">
    <property type="entry name" value="Chromo/chromo_shadow_dom"/>
</dbReference>
<keyword evidence="17" id="KW-1185">Reference proteome</keyword>
<feature type="domain" description="Reverse transcriptase" evidence="14">
    <location>
        <begin position="684"/>
        <end position="863"/>
    </location>
</feature>
<dbReference type="GO" id="GO:0015074">
    <property type="term" value="P:DNA integration"/>
    <property type="evidence" value="ECO:0007669"/>
    <property type="project" value="UniProtKB-KW"/>
</dbReference>
<comment type="caution">
    <text evidence="16">The sequence shown here is derived from an EMBL/GenBank/DDBJ whole genome shotgun (WGS) entry which is preliminary data.</text>
</comment>
<dbReference type="InterPro" id="IPR016197">
    <property type="entry name" value="Chromo-like_dom_sf"/>
</dbReference>
<dbReference type="InterPro" id="IPR043502">
    <property type="entry name" value="DNA/RNA_pol_sf"/>
</dbReference>
<dbReference type="GO" id="GO:0003723">
    <property type="term" value="F:RNA binding"/>
    <property type="evidence" value="ECO:0007669"/>
    <property type="project" value="UniProtKB-KW"/>
</dbReference>
<evidence type="ECO:0000313" key="17">
    <source>
        <dbReference type="Proteomes" id="UP001231189"/>
    </source>
</evidence>
<keyword evidence="9" id="KW-0229">DNA integration</keyword>
<dbReference type="Pfam" id="PF03732">
    <property type="entry name" value="Retrotrans_gag"/>
    <property type="match status" value="1"/>
</dbReference>
<name>A0AAD8RLE1_LOLMU</name>
<accession>A0AAD8RLE1</accession>
<evidence type="ECO:0000256" key="7">
    <source>
        <dbReference type="ARBA" id="ARBA00022842"/>
    </source>
</evidence>
<evidence type="ECO:0008006" key="18">
    <source>
        <dbReference type="Google" id="ProtNLM"/>
    </source>
</evidence>
<evidence type="ECO:0000256" key="6">
    <source>
        <dbReference type="ARBA" id="ARBA00022801"/>
    </source>
</evidence>
<dbReference type="Gene3D" id="2.40.70.10">
    <property type="entry name" value="Acid Proteases"/>
    <property type="match status" value="1"/>
</dbReference>
<dbReference type="SMART" id="SM00298">
    <property type="entry name" value="CHROMO"/>
    <property type="match status" value="1"/>
</dbReference>
<dbReference type="InterPro" id="IPR056924">
    <property type="entry name" value="SH3_Tf2-1"/>
</dbReference>
<gene>
    <name evidence="16" type="ORF">QYE76_002318</name>
</gene>
<dbReference type="PROSITE" id="PS00141">
    <property type="entry name" value="ASP_PROTEASE"/>
    <property type="match status" value="1"/>
</dbReference>
<dbReference type="Pfam" id="PF24626">
    <property type="entry name" value="SH3_Tf2-1"/>
    <property type="match status" value="1"/>
</dbReference>
<dbReference type="SUPFAM" id="SSF54160">
    <property type="entry name" value="Chromo domain-like"/>
    <property type="match status" value="1"/>
</dbReference>
<evidence type="ECO:0000259" key="15">
    <source>
        <dbReference type="PROSITE" id="PS50994"/>
    </source>
</evidence>
<dbReference type="Pfam" id="PF00078">
    <property type="entry name" value="RVT_1"/>
    <property type="match status" value="1"/>
</dbReference>
<keyword evidence="7" id="KW-0460">Magnesium</keyword>
<keyword evidence="2" id="KW-0808">Transferase</keyword>
<organism evidence="16 17">
    <name type="scientific">Lolium multiflorum</name>
    <name type="common">Italian ryegrass</name>
    <name type="synonym">Lolium perenne subsp. multiflorum</name>
    <dbReference type="NCBI Taxonomy" id="4521"/>
    <lineage>
        <taxon>Eukaryota</taxon>
        <taxon>Viridiplantae</taxon>
        <taxon>Streptophyta</taxon>
        <taxon>Embryophyta</taxon>
        <taxon>Tracheophyta</taxon>
        <taxon>Spermatophyta</taxon>
        <taxon>Magnoliopsida</taxon>
        <taxon>Liliopsida</taxon>
        <taxon>Poales</taxon>
        <taxon>Poaceae</taxon>
        <taxon>BOP clade</taxon>
        <taxon>Pooideae</taxon>
        <taxon>Poodae</taxon>
        <taxon>Poeae</taxon>
        <taxon>Poeae Chloroplast Group 2 (Poeae type)</taxon>
        <taxon>Loliodinae</taxon>
        <taxon>Loliinae</taxon>
        <taxon>Lolium</taxon>
    </lineage>
</organism>
<dbReference type="InterPro" id="IPR021109">
    <property type="entry name" value="Peptidase_aspartic_dom_sf"/>
</dbReference>
<dbReference type="GO" id="GO:0006508">
    <property type="term" value="P:proteolysis"/>
    <property type="evidence" value="ECO:0007669"/>
    <property type="project" value="UniProtKB-KW"/>
</dbReference>
<dbReference type="PROSITE" id="PS50994">
    <property type="entry name" value="INTEGRASE"/>
    <property type="match status" value="1"/>
</dbReference>
<keyword evidence="5" id="KW-0255">Endonuclease</keyword>
<dbReference type="FunFam" id="3.30.70.270:FF:000020">
    <property type="entry name" value="Transposon Tf2-6 polyprotein-like Protein"/>
    <property type="match status" value="1"/>
</dbReference>
<evidence type="ECO:0000256" key="3">
    <source>
        <dbReference type="ARBA" id="ARBA00022695"/>
    </source>
</evidence>
<protein>
    <recommendedName>
        <fullName evidence="18">Gag-pol polyprotein</fullName>
    </recommendedName>
</protein>
<evidence type="ECO:0000259" key="13">
    <source>
        <dbReference type="PROSITE" id="PS50013"/>
    </source>
</evidence>
<dbReference type="InterPro" id="IPR036397">
    <property type="entry name" value="RNaseH_sf"/>
</dbReference>
<dbReference type="Pfam" id="PF00385">
    <property type="entry name" value="Chromo"/>
    <property type="match status" value="1"/>
</dbReference>